<evidence type="ECO:0000259" key="7">
    <source>
        <dbReference type="PROSITE" id="PS50090"/>
    </source>
</evidence>
<dbReference type="InterPro" id="IPR017884">
    <property type="entry name" value="SANT_dom"/>
</dbReference>
<feature type="compositionally biased region" description="Basic residues" evidence="6">
    <location>
        <begin position="334"/>
        <end position="344"/>
    </location>
</feature>
<dbReference type="Gramene" id="KCW69450">
    <property type="protein sequence ID" value="KCW69450"/>
    <property type="gene ID" value="EUGRSUZ_F02906"/>
</dbReference>
<evidence type="ECO:0000256" key="1">
    <source>
        <dbReference type="ARBA" id="ARBA00004123"/>
    </source>
</evidence>
<dbReference type="GO" id="GO:0005634">
    <property type="term" value="C:nucleus"/>
    <property type="evidence" value="ECO:0007669"/>
    <property type="project" value="UniProtKB-SubCell"/>
</dbReference>
<dbReference type="FunCoup" id="A0A059BV06">
    <property type="interactions" value="163"/>
</dbReference>
<keyword evidence="2" id="KW-0805">Transcription regulation</keyword>
<keyword evidence="5" id="KW-0539">Nucleus</keyword>
<dbReference type="FunFam" id="1.10.10.60:FF:000023">
    <property type="entry name" value="protein REVEILLE 6 isoform X1"/>
    <property type="match status" value="1"/>
</dbReference>
<dbReference type="InterPro" id="IPR001005">
    <property type="entry name" value="SANT/Myb"/>
</dbReference>
<dbReference type="SMART" id="SM00717">
    <property type="entry name" value="SANT"/>
    <property type="match status" value="1"/>
</dbReference>
<dbReference type="SMR" id="A0A059BV06"/>
<dbReference type="GO" id="GO:0010468">
    <property type="term" value="P:regulation of gene expression"/>
    <property type="evidence" value="ECO:0007669"/>
    <property type="project" value="UniProtKB-ARBA"/>
</dbReference>
<dbReference type="NCBIfam" id="TIGR01557">
    <property type="entry name" value="myb_SHAQKYF"/>
    <property type="match status" value="1"/>
</dbReference>
<evidence type="ECO:0000313" key="10">
    <source>
        <dbReference type="EMBL" id="KCW69450.1"/>
    </source>
</evidence>
<dbReference type="InterPro" id="IPR009057">
    <property type="entry name" value="Homeodomain-like_sf"/>
</dbReference>
<evidence type="ECO:0000259" key="8">
    <source>
        <dbReference type="PROSITE" id="PS51293"/>
    </source>
</evidence>
<dbReference type="CDD" id="cd00167">
    <property type="entry name" value="SANT"/>
    <property type="match status" value="1"/>
</dbReference>
<dbReference type="AlphaFoldDB" id="A0A059BV06"/>
<evidence type="ECO:0000256" key="5">
    <source>
        <dbReference type="ARBA" id="ARBA00023242"/>
    </source>
</evidence>
<dbReference type="PROSITE" id="PS50090">
    <property type="entry name" value="MYB_LIKE"/>
    <property type="match status" value="1"/>
</dbReference>
<evidence type="ECO:0000256" key="6">
    <source>
        <dbReference type="SAM" id="MobiDB-lite"/>
    </source>
</evidence>
<dbReference type="GO" id="GO:0003677">
    <property type="term" value="F:DNA binding"/>
    <property type="evidence" value="ECO:0007669"/>
    <property type="project" value="UniProtKB-KW"/>
</dbReference>
<organism evidence="10">
    <name type="scientific">Eucalyptus grandis</name>
    <name type="common">Flooded gum</name>
    <dbReference type="NCBI Taxonomy" id="71139"/>
    <lineage>
        <taxon>Eukaryota</taxon>
        <taxon>Viridiplantae</taxon>
        <taxon>Streptophyta</taxon>
        <taxon>Embryophyta</taxon>
        <taxon>Tracheophyta</taxon>
        <taxon>Spermatophyta</taxon>
        <taxon>Magnoliopsida</taxon>
        <taxon>eudicotyledons</taxon>
        <taxon>Gunneridae</taxon>
        <taxon>Pentapetalae</taxon>
        <taxon>rosids</taxon>
        <taxon>malvids</taxon>
        <taxon>Myrtales</taxon>
        <taxon>Myrtaceae</taxon>
        <taxon>Myrtoideae</taxon>
        <taxon>Eucalypteae</taxon>
        <taxon>Eucalyptus</taxon>
    </lineage>
</organism>
<dbReference type="PROSITE" id="PS51293">
    <property type="entry name" value="SANT"/>
    <property type="match status" value="1"/>
</dbReference>
<feature type="compositionally biased region" description="Polar residues" evidence="6">
    <location>
        <begin position="356"/>
        <end position="381"/>
    </location>
</feature>
<dbReference type="EMBL" id="KK198758">
    <property type="protein sequence ID" value="KCW69450.1"/>
    <property type="molecule type" value="Genomic_DNA"/>
</dbReference>
<feature type="compositionally biased region" description="Polar residues" evidence="6">
    <location>
        <begin position="490"/>
        <end position="504"/>
    </location>
</feature>
<feature type="domain" description="SANT" evidence="8">
    <location>
        <begin position="266"/>
        <end position="317"/>
    </location>
</feature>
<feature type="region of interest" description="Disordered" evidence="6">
    <location>
        <begin position="549"/>
        <end position="569"/>
    </location>
</feature>
<dbReference type="PANTHER" id="PTHR12802:SF155">
    <property type="entry name" value="DEUBIQUITINASE MYSM1"/>
    <property type="match status" value="1"/>
</dbReference>
<evidence type="ECO:0000256" key="2">
    <source>
        <dbReference type="ARBA" id="ARBA00023015"/>
    </source>
</evidence>
<evidence type="ECO:0000256" key="4">
    <source>
        <dbReference type="ARBA" id="ARBA00023163"/>
    </source>
</evidence>
<dbReference type="PANTHER" id="PTHR12802">
    <property type="entry name" value="SWI/SNF COMPLEX-RELATED"/>
    <property type="match status" value="1"/>
</dbReference>
<dbReference type="PROSITE" id="PS51294">
    <property type="entry name" value="HTH_MYB"/>
    <property type="match status" value="1"/>
</dbReference>
<evidence type="ECO:0000259" key="9">
    <source>
        <dbReference type="PROSITE" id="PS51294"/>
    </source>
</evidence>
<sequence length="646" mass="71378">MEKKAEGGERDARERHVGGALRDVSHKIPSCVLEHITTDTLLFSLSLHRSPKSNPVRSRKEQIFNSTFFSSLPFSLSLSVSGLELPDRPPSLLFFRVLKDFRARCSPPWSNRRFLQFASRTKAWIESLHFEVGGFLFLSFGARELSRRRARTDGTTATAAVRRDPDRSVFERSRSIRGQRRKPGRETFVLTLFGVGKTRSRAVCVGADMTVQDQDGSAHSSNMIVGSNEMSLSDSLHSITSISLKEQFSCANDYAPKVRKPYTITKQRERWTEEEHKKFLEALKLYGRAWRRIEEHVGTKTAVQIRSHAQKFFSKVVKDPTDGKVETIEIPPPRPKRKPMHPYPRKLLAHPINKESLPQEQPIRSGSPNFSVSELENQSPMSVLSTLGSDGLGSSGASTPSGSSSPSSSGGAACRAGLSLFESPAEENGPITSEKLELHARGCEASGGAMEEAPSRTLKLFGMTVSVTDSHWQSSSAIKSESKEMKLQDPLSQDTLSATSPAKTNRVLNLVQPRDTSTDRMEAGPAPSAPWLNLYGNLTISLSPIRNKVAPRSTCGDINKNGIPESRNGVTSNEFHSGFDLKLSFLSKPSSTSVAPELMTRQERRGRGFMPYKRCMAEKETQPSGATGLEREVQRVRLSLECASSL</sequence>
<gene>
    <name evidence="10" type="ORF">EUGRSUZ_F02906</name>
</gene>
<reference evidence="10" key="1">
    <citation type="submission" date="2013-07" db="EMBL/GenBank/DDBJ databases">
        <title>The genome of Eucalyptus grandis.</title>
        <authorList>
            <person name="Schmutz J."/>
            <person name="Hayes R."/>
            <person name="Myburg A."/>
            <person name="Tuskan G."/>
            <person name="Grattapaglia D."/>
            <person name="Rokhsar D.S."/>
        </authorList>
    </citation>
    <scope>NUCLEOTIDE SEQUENCE</scope>
    <source>
        <tissue evidence="10">Leaf extractions</tissue>
    </source>
</reference>
<feature type="region of interest" description="Disordered" evidence="6">
    <location>
        <begin position="356"/>
        <end position="414"/>
    </location>
</feature>
<dbReference type="STRING" id="71139.A0A059BV06"/>
<feature type="compositionally biased region" description="Low complexity" evidence="6">
    <location>
        <begin position="395"/>
        <end position="414"/>
    </location>
</feature>
<dbReference type="InParanoid" id="A0A059BV06"/>
<feature type="domain" description="Myb-like" evidence="7">
    <location>
        <begin position="263"/>
        <end position="313"/>
    </location>
</feature>
<comment type="subcellular location">
    <subcellularLocation>
        <location evidence="1">Nucleus</location>
    </subcellularLocation>
</comment>
<dbReference type="SUPFAM" id="SSF46689">
    <property type="entry name" value="Homeodomain-like"/>
    <property type="match status" value="1"/>
</dbReference>
<dbReference type="Pfam" id="PF00249">
    <property type="entry name" value="Myb_DNA-binding"/>
    <property type="match status" value="1"/>
</dbReference>
<evidence type="ECO:0000256" key="3">
    <source>
        <dbReference type="ARBA" id="ARBA00023125"/>
    </source>
</evidence>
<keyword evidence="4" id="KW-0804">Transcription</keyword>
<dbReference type="InterPro" id="IPR017930">
    <property type="entry name" value="Myb_dom"/>
</dbReference>
<keyword evidence="3" id="KW-0238">DNA-binding</keyword>
<dbReference type="eggNOG" id="KOG0724">
    <property type="taxonomic scope" value="Eukaryota"/>
</dbReference>
<feature type="region of interest" description="Disordered" evidence="6">
    <location>
        <begin position="475"/>
        <end position="504"/>
    </location>
</feature>
<feature type="region of interest" description="Disordered" evidence="6">
    <location>
        <begin position="324"/>
        <end position="344"/>
    </location>
</feature>
<name>A0A059BV06_EUCGR</name>
<proteinExistence type="predicted"/>
<feature type="domain" description="HTH myb-type" evidence="9">
    <location>
        <begin position="263"/>
        <end position="317"/>
    </location>
</feature>
<dbReference type="Gene3D" id="1.10.10.60">
    <property type="entry name" value="Homeodomain-like"/>
    <property type="match status" value="1"/>
</dbReference>
<protein>
    <submittedName>
        <fullName evidence="10">Uncharacterized protein</fullName>
    </submittedName>
</protein>
<accession>A0A059BV06</accession>
<dbReference type="InterPro" id="IPR006447">
    <property type="entry name" value="Myb_dom_plants"/>
</dbReference>
<dbReference type="OMA" id="LFYCMQL"/>